<dbReference type="EMBL" id="WITJ01000006">
    <property type="protein sequence ID" value="MQW39406.1"/>
    <property type="molecule type" value="Genomic_DNA"/>
</dbReference>
<proteinExistence type="predicted"/>
<keyword evidence="2" id="KW-0378">Hydrolase</keyword>
<dbReference type="Proteomes" id="UP000439550">
    <property type="component" value="Unassembled WGS sequence"/>
</dbReference>
<evidence type="ECO:0000313" key="3">
    <source>
        <dbReference type="Proteomes" id="UP000439550"/>
    </source>
</evidence>
<evidence type="ECO:0000313" key="2">
    <source>
        <dbReference type="EMBL" id="MQW39406.1"/>
    </source>
</evidence>
<dbReference type="SUPFAM" id="SSF53474">
    <property type="entry name" value="alpha/beta-Hydrolases"/>
    <property type="match status" value="1"/>
</dbReference>
<reference evidence="2 3" key="1">
    <citation type="submission" date="2019-10" db="EMBL/GenBank/DDBJ databases">
        <authorList>
            <person name="Dong K."/>
        </authorList>
    </citation>
    <scope>NUCLEOTIDE SEQUENCE [LARGE SCALE GENOMIC DNA]</scope>
    <source>
        <strain evidence="2 3">DSM 28960</strain>
    </source>
</reference>
<dbReference type="Gene3D" id="3.40.50.1820">
    <property type="entry name" value="alpha/beta hydrolase"/>
    <property type="match status" value="1"/>
</dbReference>
<dbReference type="PANTHER" id="PTHR43194">
    <property type="entry name" value="HYDROLASE ALPHA/BETA FOLD FAMILY"/>
    <property type="match status" value="1"/>
</dbReference>
<dbReference type="InterPro" id="IPR050228">
    <property type="entry name" value="Carboxylesterase_BioH"/>
</dbReference>
<dbReference type="GO" id="GO:0016787">
    <property type="term" value="F:hydrolase activity"/>
    <property type="evidence" value="ECO:0007669"/>
    <property type="project" value="UniProtKB-KW"/>
</dbReference>
<feature type="domain" description="AB hydrolase-1" evidence="1">
    <location>
        <begin position="24"/>
        <end position="249"/>
    </location>
</feature>
<evidence type="ECO:0000259" key="1">
    <source>
        <dbReference type="Pfam" id="PF00561"/>
    </source>
</evidence>
<name>A0A7X1Z9T8_9LACT</name>
<sequence>MAFFKTNDGVDIHYHTYGKQENQAIVLISGYSASEVTWICQIEALMNAGFFVITYDHRAHGRSQKVNYGLSLSRLAMDLHQLIEHLKLESPVLLGHSMGAATIMAYEELFTDRAILLVITEDQGPTFLKHPDWLDGKEGRSFHELEGFMLEFPRMKLTEKQLSDDLKRELGKNMYPFNFKTYQELLFNVIVQDWRSTIAQESKPHLFLSGGKSPIFSPASAKAARALSHHPASQWIEFEGCGHILHLEDADKFNQTVINFIHENQKN</sequence>
<gene>
    <name evidence="2" type="ORF">GHI93_05560</name>
</gene>
<dbReference type="InterPro" id="IPR000073">
    <property type="entry name" value="AB_hydrolase_1"/>
</dbReference>
<comment type="caution">
    <text evidence="2">The sequence shown here is derived from an EMBL/GenBank/DDBJ whole genome shotgun (WGS) entry which is preliminary data.</text>
</comment>
<keyword evidence="3" id="KW-1185">Reference proteome</keyword>
<dbReference type="OrthoDB" id="9805423at2"/>
<dbReference type="InterPro" id="IPR029058">
    <property type="entry name" value="AB_hydrolase_fold"/>
</dbReference>
<protein>
    <submittedName>
        <fullName evidence="2">Alpha/beta fold hydrolase</fullName>
    </submittedName>
</protein>
<dbReference type="AlphaFoldDB" id="A0A7X1Z9T8"/>
<dbReference type="PANTHER" id="PTHR43194:SF2">
    <property type="entry name" value="PEROXISOMAL MEMBRANE PROTEIN LPX1"/>
    <property type="match status" value="1"/>
</dbReference>
<dbReference type="RefSeq" id="WP_153496080.1">
    <property type="nucleotide sequence ID" value="NZ_CBCRWP010000003.1"/>
</dbReference>
<dbReference type="Pfam" id="PF00561">
    <property type="entry name" value="Abhydrolase_1"/>
    <property type="match status" value="1"/>
</dbReference>
<organism evidence="2 3">
    <name type="scientific">Lactococcus hircilactis</name>
    <dbReference type="NCBI Taxonomy" id="1494462"/>
    <lineage>
        <taxon>Bacteria</taxon>
        <taxon>Bacillati</taxon>
        <taxon>Bacillota</taxon>
        <taxon>Bacilli</taxon>
        <taxon>Lactobacillales</taxon>
        <taxon>Streptococcaceae</taxon>
        <taxon>Lactococcus</taxon>
    </lineage>
</organism>
<accession>A0A7X1Z9T8</accession>